<keyword evidence="4" id="KW-0408">Iron</keyword>
<dbReference type="NCBIfam" id="TIGR04013">
    <property type="entry name" value="B12_SAM_MJ_1487"/>
    <property type="match status" value="1"/>
</dbReference>
<dbReference type="InterPro" id="IPR051198">
    <property type="entry name" value="BchE-like"/>
</dbReference>
<keyword evidence="2" id="KW-0949">S-adenosyl-L-methionine</keyword>
<proteinExistence type="predicted"/>
<evidence type="ECO:0000313" key="7">
    <source>
        <dbReference type="EMBL" id="SDN30567.1"/>
    </source>
</evidence>
<evidence type="ECO:0000256" key="1">
    <source>
        <dbReference type="ARBA" id="ARBA00001966"/>
    </source>
</evidence>
<dbReference type="InterPro" id="IPR023404">
    <property type="entry name" value="rSAM_horseshoe"/>
</dbReference>
<dbReference type="InterPro" id="IPR058240">
    <property type="entry name" value="rSAM_sf"/>
</dbReference>
<reference evidence="7 8" key="1">
    <citation type="submission" date="2016-10" db="EMBL/GenBank/DDBJ databases">
        <authorList>
            <person name="de Groot N.N."/>
        </authorList>
    </citation>
    <scope>NUCLEOTIDE SEQUENCE [LARGE SCALE GENOMIC DNA]</scope>
    <source>
        <strain evidence="7 8">DSM 15269</strain>
    </source>
</reference>
<evidence type="ECO:0000259" key="6">
    <source>
        <dbReference type="PROSITE" id="PS51918"/>
    </source>
</evidence>
<dbReference type="SMART" id="SM00729">
    <property type="entry name" value="Elp3"/>
    <property type="match status" value="1"/>
</dbReference>
<evidence type="ECO:0000256" key="5">
    <source>
        <dbReference type="ARBA" id="ARBA00023014"/>
    </source>
</evidence>
<dbReference type="SUPFAM" id="SSF102114">
    <property type="entry name" value="Radical SAM enzymes"/>
    <property type="match status" value="1"/>
</dbReference>
<feature type="domain" description="Radical SAM core" evidence="6">
    <location>
        <begin position="160"/>
        <end position="399"/>
    </location>
</feature>
<dbReference type="PANTHER" id="PTHR43409">
    <property type="entry name" value="ANAEROBIC MAGNESIUM-PROTOPORPHYRIN IX MONOMETHYL ESTER CYCLASE-RELATED"/>
    <property type="match status" value="1"/>
</dbReference>
<dbReference type="CDD" id="cd02068">
    <property type="entry name" value="radical_SAM_B12_BD"/>
    <property type="match status" value="1"/>
</dbReference>
<accession>A0A1H0AAY2</accession>
<dbReference type="RefSeq" id="WP_092062414.1">
    <property type="nucleotide sequence ID" value="NZ_FNIN01000001.1"/>
</dbReference>
<dbReference type="EMBL" id="FNIN01000001">
    <property type="protein sequence ID" value="SDN30567.1"/>
    <property type="molecule type" value="Genomic_DNA"/>
</dbReference>
<organism evidence="7 8">
    <name type="scientific">Desulfonauticus submarinus</name>
    <dbReference type="NCBI Taxonomy" id="206665"/>
    <lineage>
        <taxon>Bacteria</taxon>
        <taxon>Pseudomonadati</taxon>
        <taxon>Thermodesulfobacteriota</taxon>
        <taxon>Desulfovibrionia</taxon>
        <taxon>Desulfovibrionales</taxon>
        <taxon>Desulfonauticaceae</taxon>
        <taxon>Desulfonauticus</taxon>
    </lineage>
</organism>
<dbReference type="InterPro" id="IPR023980">
    <property type="entry name" value="CHP04013_B12-bd/rSAM"/>
</dbReference>
<dbReference type="PANTHER" id="PTHR43409:SF17">
    <property type="entry name" value="METHYLTHIOTRANSFERASE MJ0865-RELATED"/>
    <property type="match status" value="1"/>
</dbReference>
<evidence type="ECO:0000313" key="8">
    <source>
        <dbReference type="Proteomes" id="UP000199602"/>
    </source>
</evidence>
<dbReference type="AlphaFoldDB" id="A0A1H0AAY2"/>
<protein>
    <submittedName>
        <fullName evidence="7">B12-binding domain/radical SAM domain protein, MJ_1487 family</fullName>
    </submittedName>
</protein>
<dbReference type="PROSITE" id="PS51918">
    <property type="entry name" value="RADICAL_SAM"/>
    <property type="match status" value="1"/>
</dbReference>
<dbReference type="Gene3D" id="3.40.50.280">
    <property type="entry name" value="Cobalamin-binding domain"/>
    <property type="match status" value="1"/>
</dbReference>
<dbReference type="InterPro" id="IPR006638">
    <property type="entry name" value="Elp3/MiaA/NifB-like_rSAM"/>
</dbReference>
<dbReference type="OrthoDB" id="9804952at2"/>
<dbReference type="STRING" id="206665.SAMN04488516_101342"/>
<dbReference type="Proteomes" id="UP000199602">
    <property type="component" value="Unassembled WGS sequence"/>
</dbReference>
<comment type="cofactor">
    <cofactor evidence="1">
        <name>[4Fe-4S] cluster</name>
        <dbReference type="ChEBI" id="CHEBI:49883"/>
    </cofactor>
</comment>
<gene>
    <name evidence="7" type="ORF">SAMN04488516_101342</name>
</gene>
<dbReference type="GO" id="GO:0046872">
    <property type="term" value="F:metal ion binding"/>
    <property type="evidence" value="ECO:0007669"/>
    <property type="project" value="UniProtKB-KW"/>
</dbReference>
<name>A0A1H0AAY2_9BACT</name>
<dbReference type="CDD" id="cd01335">
    <property type="entry name" value="Radical_SAM"/>
    <property type="match status" value="1"/>
</dbReference>
<evidence type="ECO:0000256" key="3">
    <source>
        <dbReference type="ARBA" id="ARBA00022723"/>
    </source>
</evidence>
<keyword evidence="5" id="KW-0411">Iron-sulfur</keyword>
<evidence type="ECO:0000256" key="2">
    <source>
        <dbReference type="ARBA" id="ARBA00022691"/>
    </source>
</evidence>
<dbReference type="SFLD" id="SFLDG01082">
    <property type="entry name" value="B12-binding_domain_containing"/>
    <property type="match status" value="1"/>
</dbReference>
<dbReference type="GO" id="GO:0003824">
    <property type="term" value="F:catalytic activity"/>
    <property type="evidence" value="ECO:0007669"/>
    <property type="project" value="InterPro"/>
</dbReference>
<sequence length="421" mass="48582">MRKTYLLFWKNSLNRYSINALLGALETKKLLNNFEIIFFNSIQDLNISFKSSVIFCFSFCSFNIFEIYKIVSTLKTKYKNSIFLAGGPHPSGDIYGSLCFGFDFVFVGESEESFCLFLDNFLNGNEFKSTPGVAYLEKENVKINKNKKYVDLNQYFPFSKSLMRFGPLEITRGCPFACKYCQTSFLFGTKVRHRSILTILEWIKFFKSINLTDIRFITPNALAYGSRNGREVNIEAIEELLTKIREILPYGRIFFGSFPSEVRPEQLSEKIMRLLAKKIDNKNLVIGAQTGSERMLRSMGRQHTLDDVRSAVRLAVKYNFIPCVDFIFGLPGETKEDEQDTILFMQELTQLGARVHAHTFIPLPGTPWEDKSPGKISIDVRRAITRLISNGKAFGNWERQETEAEKLVKFWRNKFDLQGYL</sequence>
<dbReference type="SFLD" id="SFLDS00029">
    <property type="entry name" value="Radical_SAM"/>
    <property type="match status" value="1"/>
</dbReference>
<keyword evidence="3" id="KW-0479">Metal-binding</keyword>
<dbReference type="Gene3D" id="3.80.30.20">
    <property type="entry name" value="tm_1862 like domain"/>
    <property type="match status" value="1"/>
</dbReference>
<dbReference type="GO" id="GO:0051536">
    <property type="term" value="F:iron-sulfur cluster binding"/>
    <property type="evidence" value="ECO:0007669"/>
    <property type="project" value="UniProtKB-KW"/>
</dbReference>
<dbReference type="InterPro" id="IPR007197">
    <property type="entry name" value="rSAM"/>
</dbReference>
<evidence type="ECO:0000256" key="4">
    <source>
        <dbReference type="ARBA" id="ARBA00023004"/>
    </source>
</evidence>
<keyword evidence="8" id="KW-1185">Reference proteome</keyword>
<dbReference type="Pfam" id="PF04055">
    <property type="entry name" value="Radical_SAM"/>
    <property type="match status" value="1"/>
</dbReference>